<dbReference type="RefSeq" id="WP_207861384.1">
    <property type="nucleotide sequence ID" value="NZ_JAFREP010000024.1"/>
</dbReference>
<sequence>MTPSSPILIADPATVNELSNPPEDHAAVAIAQTGQMFLVVLGHIRAKPDLAICFGNTQNQISLLLPSPAFFTFEECRYESWNLFDAAETACVETDDSWYWVMEEAPTRPFGRGQNPLLLEQAPIETTAIILVLARDGRETARLRTWILVPHDPRFRDFNGDGRNSNADLTAASARWPFSDWDADGETGFTVLDLLHVAR</sequence>
<reference evidence="1" key="1">
    <citation type="submission" date="2021-03" db="EMBL/GenBank/DDBJ databases">
        <authorList>
            <person name="Wang G."/>
        </authorList>
    </citation>
    <scope>NUCLEOTIDE SEQUENCE</scope>
    <source>
        <strain evidence="1">KCTC 12899</strain>
    </source>
</reference>
<evidence type="ECO:0000313" key="1">
    <source>
        <dbReference type="EMBL" id="MBO1321410.1"/>
    </source>
</evidence>
<protein>
    <submittedName>
        <fullName evidence="1">Uncharacterized protein</fullName>
    </submittedName>
</protein>
<dbReference type="Proteomes" id="UP000664417">
    <property type="component" value="Unassembled WGS sequence"/>
</dbReference>
<dbReference type="EMBL" id="JAFREP010000024">
    <property type="protein sequence ID" value="MBO1321410.1"/>
    <property type="molecule type" value="Genomic_DNA"/>
</dbReference>
<keyword evidence="2" id="KW-1185">Reference proteome</keyword>
<organism evidence="1 2">
    <name type="scientific">Acanthopleuribacter pedis</name>
    <dbReference type="NCBI Taxonomy" id="442870"/>
    <lineage>
        <taxon>Bacteria</taxon>
        <taxon>Pseudomonadati</taxon>
        <taxon>Acidobacteriota</taxon>
        <taxon>Holophagae</taxon>
        <taxon>Acanthopleuribacterales</taxon>
        <taxon>Acanthopleuribacteraceae</taxon>
        <taxon>Acanthopleuribacter</taxon>
    </lineage>
</organism>
<name>A0A8J7QK00_9BACT</name>
<comment type="caution">
    <text evidence="1">The sequence shown here is derived from an EMBL/GenBank/DDBJ whole genome shotgun (WGS) entry which is preliminary data.</text>
</comment>
<evidence type="ECO:0000313" key="2">
    <source>
        <dbReference type="Proteomes" id="UP000664417"/>
    </source>
</evidence>
<dbReference type="AlphaFoldDB" id="A0A8J7QK00"/>
<proteinExistence type="predicted"/>
<gene>
    <name evidence="1" type="ORF">J3U88_23210</name>
</gene>
<accession>A0A8J7QK00</accession>